<dbReference type="PANTHER" id="PTHR11071:SF561">
    <property type="entry name" value="PEPTIDYL-PROLYL CIS-TRANS ISOMERASE D-RELATED"/>
    <property type="match status" value="1"/>
</dbReference>
<evidence type="ECO:0000256" key="3">
    <source>
        <dbReference type="ARBA" id="ARBA00022737"/>
    </source>
</evidence>
<keyword evidence="5" id="KW-0697">Rotamase</keyword>
<evidence type="ECO:0000256" key="4">
    <source>
        <dbReference type="ARBA" id="ARBA00022803"/>
    </source>
</evidence>
<dbReference type="PRINTS" id="PR00153">
    <property type="entry name" value="CSAPPISMRASE"/>
</dbReference>
<dbReference type="EC" id="5.2.1.8" evidence="2"/>
<dbReference type="SUPFAM" id="SSF48452">
    <property type="entry name" value="TPR-like"/>
    <property type="match status" value="1"/>
</dbReference>
<dbReference type="AlphaFoldDB" id="A0A9N8V311"/>
<feature type="domain" description="PPIase cyclophilin-type" evidence="9">
    <location>
        <begin position="6"/>
        <end position="150"/>
    </location>
</feature>
<evidence type="ECO:0000256" key="1">
    <source>
        <dbReference type="ARBA" id="ARBA00000971"/>
    </source>
</evidence>
<feature type="region of interest" description="Disordered" evidence="8">
    <location>
        <begin position="315"/>
        <end position="344"/>
    </location>
</feature>
<dbReference type="Gene3D" id="1.25.40.10">
    <property type="entry name" value="Tetratricopeptide repeat domain"/>
    <property type="match status" value="1"/>
</dbReference>
<keyword evidence="11" id="KW-1185">Reference proteome</keyword>
<sequence length="344" mass="38930">MPIRTYFDIDIDDQREGRIVFELFNNVVPKTAENFRALCTGEKGTTSSGVPLHYKGSIFHRVIKNFMCQGGDFTKGDGTGGESIYGEKFEDENFELKHDQPFLLSMANAGPNTNVFGKVINGKSLVRSIENIPTANERPIKTVKIVDCGELKEGEDDGIVEPADGDIYEDWPEDQPRKLESKELLEIARKIKEIGNNYFKSSEYDKAFKKYAKAIRYLNEDPSFENEESNTLSKEYYLLKISCNLNEAACSLKLEKWIDVVEATNLVLDTPSEILSVADKTKALYRRGCAKIGLKDEEEAIKDLKEARKLSPNDSAISKELSKANQKLKSREQAERKAYSKMFE</sequence>
<gene>
    <name evidence="10" type="ORF">DEBURN_LOCUS980</name>
</gene>
<dbReference type="OrthoDB" id="407558at2759"/>
<dbReference type="GO" id="GO:0042026">
    <property type="term" value="P:protein refolding"/>
    <property type="evidence" value="ECO:0007669"/>
    <property type="project" value="UniProtKB-ARBA"/>
</dbReference>
<comment type="catalytic activity">
    <reaction evidence="1">
        <text>[protein]-peptidylproline (omega=180) = [protein]-peptidylproline (omega=0)</text>
        <dbReference type="Rhea" id="RHEA:16237"/>
        <dbReference type="Rhea" id="RHEA-COMP:10747"/>
        <dbReference type="Rhea" id="RHEA-COMP:10748"/>
        <dbReference type="ChEBI" id="CHEBI:83833"/>
        <dbReference type="ChEBI" id="CHEBI:83834"/>
        <dbReference type="EC" id="5.2.1.8"/>
    </reaction>
</comment>
<keyword evidence="4 7" id="KW-0802">TPR repeat</keyword>
<protein>
    <recommendedName>
        <fullName evidence="2">peptidylprolyl isomerase</fullName>
        <ecNumber evidence="2">5.2.1.8</ecNumber>
    </recommendedName>
</protein>
<evidence type="ECO:0000313" key="11">
    <source>
        <dbReference type="Proteomes" id="UP000789706"/>
    </source>
</evidence>
<dbReference type="GO" id="GO:0005737">
    <property type="term" value="C:cytoplasm"/>
    <property type="evidence" value="ECO:0007669"/>
    <property type="project" value="TreeGrafter"/>
</dbReference>
<evidence type="ECO:0000313" key="10">
    <source>
        <dbReference type="EMBL" id="CAG8436169.1"/>
    </source>
</evidence>
<evidence type="ECO:0000256" key="5">
    <source>
        <dbReference type="ARBA" id="ARBA00023110"/>
    </source>
</evidence>
<dbReference type="GO" id="GO:0003755">
    <property type="term" value="F:peptidyl-prolyl cis-trans isomerase activity"/>
    <property type="evidence" value="ECO:0007669"/>
    <property type="project" value="UniProtKB-KW"/>
</dbReference>
<evidence type="ECO:0000256" key="8">
    <source>
        <dbReference type="SAM" id="MobiDB-lite"/>
    </source>
</evidence>
<dbReference type="InterPro" id="IPR011990">
    <property type="entry name" value="TPR-like_helical_dom_sf"/>
</dbReference>
<organism evidence="10 11">
    <name type="scientific">Diversispora eburnea</name>
    <dbReference type="NCBI Taxonomy" id="1213867"/>
    <lineage>
        <taxon>Eukaryota</taxon>
        <taxon>Fungi</taxon>
        <taxon>Fungi incertae sedis</taxon>
        <taxon>Mucoromycota</taxon>
        <taxon>Glomeromycotina</taxon>
        <taxon>Glomeromycetes</taxon>
        <taxon>Diversisporales</taxon>
        <taxon>Diversisporaceae</taxon>
        <taxon>Diversispora</taxon>
    </lineage>
</organism>
<dbReference type="InterPro" id="IPR029000">
    <property type="entry name" value="Cyclophilin-like_dom_sf"/>
</dbReference>
<dbReference type="PANTHER" id="PTHR11071">
    <property type="entry name" value="PEPTIDYL-PROLYL CIS-TRANS ISOMERASE"/>
    <property type="match status" value="1"/>
</dbReference>
<dbReference type="PROSITE" id="PS50072">
    <property type="entry name" value="CSA_PPIASE_2"/>
    <property type="match status" value="1"/>
</dbReference>
<feature type="repeat" description="TPR" evidence="7">
    <location>
        <begin position="188"/>
        <end position="221"/>
    </location>
</feature>
<dbReference type="FunFam" id="1.25.40.10:FF:000029">
    <property type="entry name" value="peptidyl-prolyl cis-trans isomerase D"/>
    <property type="match status" value="1"/>
</dbReference>
<evidence type="ECO:0000256" key="6">
    <source>
        <dbReference type="ARBA" id="ARBA00023235"/>
    </source>
</evidence>
<feature type="repeat" description="TPR" evidence="7">
    <location>
        <begin position="281"/>
        <end position="314"/>
    </location>
</feature>
<evidence type="ECO:0000256" key="7">
    <source>
        <dbReference type="PROSITE-ProRule" id="PRU00339"/>
    </source>
</evidence>
<accession>A0A9N8V311</accession>
<reference evidence="10" key="1">
    <citation type="submission" date="2021-06" db="EMBL/GenBank/DDBJ databases">
        <authorList>
            <person name="Kallberg Y."/>
            <person name="Tangrot J."/>
            <person name="Rosling A."/>
        </authorList>
    </citation>
    <scope>NUCLEOTIDE SEQUENCE</scope>
    <source>
        <strain evidence="10">AZ414A</strain>
    </source>
</reference>
<dbReference type="SMART" id="SM00028">
    <property type="entry name" value="TPR"/>
    <property type="match status" value="2"/>
</dbReference>
<keyword evidence="3" id="KW-0677">Repeat</keyword>
<dbReference type="FunFam" id="2.40.100.10:FF:000025">
    <property type="entry name" value="Peptidyl-prolyl cis-trans isomerase CYP19-2"/>
    <property type="match status" value="1"/>
</dbReference>
<dbReference type="PROSITE" id="PS50005">
    <property type="entry name" value="TPR"/>
    <property type="match status" value="2"/>
</dbReference>
<dbReference type="Gene3D" id="2.40.100.10">
    <property type="entry name" value="Cyclophilin-like"/>
    <property type="match status" value="2"/>
</dbReference>
<name>A0A9N8V311_9GLOM</name>
<comment type="caution">
    <text evidence="10">The sequence shown here is derived from an EMBL/GenBank/DDBJ whole genome shotgun (WGS) entry which is preliminary data.</text>
</comment>
<dbReference type="GO" id="GO:0016018">
    <property type="term" value="F:cyclosporin A binding"/>
    <property type="evidence" value="ECO:0007669"/>
    <property type="project" value="TreeGrafter"/>
</dbReference>
<dbReference type="Proteomes" id="UP000789706">
    <property type="component" value="Unassembled WGS sequence"/>
</dbReference>
<dbReference type="SUPFAM" id="SSF50891">
    <property type="entry name" value="Cyclophilin-like"/>
    <property type="match status" value="1"/>
</dbReference>
<dbReference type="EMBL" id="CAJVPK010000036">
    <property type="protein sequence ID" value="CAG8436169.1"/>
    <property type="molecule type" value="Genomic_DNA"/>
</dbReference>
<dbReference type="Pfam" id="PF00160">
    <property type="entry name" value="Pro_isomerase"/>
    <property type="match status" value="1"/>
</dbReference>
<dbReference type="PROSITE" id="PS00170">
    <property type="entry name" value="CSA_PPIASE_1"/>
    <property type="match status" value="1"/>
</dbReference>
<dbReference type="InterPro" id="IPR002130">
    <property type="entry name" value="Cyclophilin-type_PPIase_dom"/>
</dbReference>
<feature type="compositionally biased region" description="Basic and acidic residues" evidence="8">
    <location>
        <begin position="329"/>
        <end position="344"/>
    </location>
</feature>
<proteinExistence type="predicted"/>
<dbReference type="InterPro" id="IPR020892">
    <property type="entry name" value="Cyclophilin-type_PPIase_CS"/>
</dbReference>
<keyword evidence="6" id="KW-0413">Isomerase</keyword>
<evidence type="ECO:0000259" key="9">
    <source>
        <dbReference type="PROSITE" id="PS50072"/>
    </source>
</evidence>
<dbReference type="InterPro" id="IPR019734">
    <property type="entry name" value="TPR_rpt"/>
</dbReference>
<evidence type="ECO:0000256" key="2">
    <source>
        <dbReference type="ARBA" id="ARBA00013194"/>
    </source>
</evidence>